<name>A0ACD3A0V5_9AGAR</name>
<dbReference type="Proteomes" id="UP000308600">
    <property type="component" value="Unassembled WGS sequence"/>
</dbReference>
<gene>
    <name evidence="1" type="ORF">BDN72DRAFT_906661</name>
</gene>
<evidence type="ECO:0000313" key="1">
    <source>
        <dbReference type="EMBL" id="TFK58522.1"/>
    </source>
</evidence>
<accession>A0ACD3A0V5</accession>
<keyword evidence="2" id="KW-1185">Reference proteome</keyword>
<sequence length="511" mass="57996">MDLSGLTNDESFAKIDSEISQLEKRLWTLRSLRNTLPPISCLPNEILMKIFLICHDFNLLGDPNEIVQERRGKTRLTLSWVSHRWRSIALSFPDLWLFVTKGDVDYMRACIERSKGLHIAVDLLAPHSKHIQVCLAQMARICSLEISLSGTPSSENIDPDRVWEQPAPHLVSLTLKHINIDGQDEQDKTPLFSAVHPRLQHLTIYNCEFRWNSPIVTALTLTTLHITDPDIRVELGALVEMLRAMTCLVNFKLDSCLMDVGGEPSLEVQGQQVQLPNLRTLMIWQRPAALLFALLSRLDVPNSSVIVETVTYRRSPEELDNIFQVLETYWHQTPYWAEEDIRHISLQYAESAFDLVISTSSPVMPVREQSRQFTMSTKSYNFEEYAPLILPRCTSSIPCNPHSVFLDSVSREVVYSFARFANPRVLRLVNIQGPGEYVACLSRLAVDGQEPTSDEYNTDRLFLELEELEVDGKRYGSFQEFHCLVVPLVVPDGALESSSLITGGDEGLICK</sequence>
<dbReference type="EMBL" id="ML209319">
    <property type="protein sequence ID" value="TFK58522.1"/>
    <property type="molecule type" value="Genomic_DNA"/>
</dbReference>
<evidence type="ECO:0000313" key="2">
    <source>
        <dbReference type="Proteomes" id="UP000308600"/>
    </source>
</evidence>
<proteinExistence type="predicted"/>
<organism evidence="1 2">
    <name type="scientific">Pluteus cervinus</name>
    <dbReference type="NCBI Taxonomy" id="181527"/>
    <lineage>
        <taxon>Eukaryota</taxon>
        <taxon>Fungi</taxon>
        <taxon>Dikarya</taxon>
        <taxon>Basidiomycota</taxon>
        <taxon>Agaricomycotina</taxon>
        <taxon>Agaricomycetes</taxon>
        <taxon>Agaricomycetidae</taxon>
        <taxon>Agaricales</taxon>
        <taxon>Pluteineae</taxon>
        <taxon>Pluteaceae</taxon>
        <taxon>Pluteus</taxon>
    </lineage>
</organism>
<reference evidence="1 2" key="1">
    <citation type="journal article" date="2019" name="Nat. Ecol. Evol.">
        <title>Megaphylogeny resolves global patterns of mushroom evolution.</title>
        <authorList>
            <person name="Varga T."/>
            <person name="Krizsan K."/>
            <person name="Foldi C."/>
            <person name="Dima B."/>
            <person name="Sanchez-Garcia M."/>
            <person name="Sanchez-Ramirez S."/>
            <person name="Szollosi G.J."/>
            <person name="Szarkandi J.G."/>
            <person name="Papp V."/>
            <person name="Albert L."/>
            <person name="Andreopoulos W."/>
            <person name="Angelini C."/>
            <person name="Antonin V."/>
            <person name="Barry K.W."/>
            <person name="Bougher N.L."/>
            <person name="Buchanan P."/>
            <person name="Buyck B."/>
            <person name="Bense V."/>
            <person name="Catcheside P."/>
            <person name="Chovatia M."/>
            <person name="Cooper J."/>
            <person name="Damon W."/>
            <person name="Desjardin D."/>
            <person name="Finy P."/>
            <person name="Geml J."/>
            <person name="Haridas S."/>
            <person name="Hughes K."/>
            <person name="Justo A."/>
            <person name="Karasinski D."/>
            <person name="Kautmanova I."/>
            <person name="Kiss B."/>
            <person name="Kocsube S."/>
            <person name="Kotiranta H."/>
            <person name="LaButti K.M."/>
            <person name="Lechner B.E."/>
            <person name="Liimatainen K."/>
            <person name="Lipzen A."/>
            <person name="Lukacs Z."/>
            <person name="Mihaltcheva S."/>
            <person name="Morgado L.N."/>
            <person name="Niskanen T."/>
            <person name="Noordeloos M.E."/>
            <person name="Ohm R.A."/>
            <person name="Ortiz-Santana B."/>
            <person name="Ovrebo C."/>
            <person name="Racz N."/>
            <person name="Riley R."/>
            <person name="Savchenko A."/>
            <person name="Shiryaev A."/>
            <person name="Soop K."/>
            <person name="Spirin V."/>
            <person name="Szebenyi C."/>
            <person name="Tomsovsky M."/>
            <person name="Tulloss R.E."/>
            <person name="Uehling J."/>
            <person name="Grigoriev I.V."/>
            <person name="Vagvolgyi C."/>
            <person name="Papp T."/>
            <person name="Martin F.M."/>
            <person name="Miettinen O."/>
            <person name="Hibbett D.S."/>
            <person name="Nagy L.G."/>
        </authorList>
    </citation>
    <scope>NUCLEOTIDE SEQUENCE [LARGE SCALE GENOMIC DNA]</scope>
    <source>
        <strain evidence="1 2">NL-1719</strain>
    </source>
</reference>
<protein>
    <submittedName>
        <fullName evidence="1">Uncharacterized protein</fullName>
    </submittedName>
</protein>